<evidence type="ECO:0000313" key="2">
    <source>
        <dbReference type="EMBL" id="ALB24397.1"/>
    </source>
</evidence>
<evidence type="ECO:0000256" key="1">
    <source>
        <dbReference type="ARBA" id="ARBA00023186"/>
    </source>
</evidence>
<dbReference type="AlphaFoldDB" id="A0A7H0Z8Y6"/>
<geneLocation type="plasmid" evidence="2 3">
    <name>pPSB1-1</name>
</geneLocation>
<dbReference type="Gene3D" id="1.10.287.110">
    <property type="entry name" value="DnaJ domain"/>
    <property type="match status" value="1"/>
</dbReference>
<protein>
    <submittedName>
        <fullName evidence="2">Molecular chaperone DnaJ</fullName>
    </submittedName>
</protein>
<dbReference type="SUPFAM" id="SSF46565">
    <property type="entry name" value="Chaperone J-domain"/>
    <property type="match status" value="1"/>
</dbReference>
<keyword evidence="1" id="KW-0143">Chaperone</keyword>
<dbReference type="RefSeq" id="WP_036816706.1">
    <property type="nucleotide sequence ID" value="NZ_CP012509.1"/>
</dbReference>
<dbReference type="OrthoDB" id="9775658at2"/>
<proteinExistence type="predicted"/>
<organism evidence="2 3">
    <name type="scientific">Piscirickettsia salmonis</name>
    <dbReference type="NCBI Taxonomy" id="1238"/>
    <lineage>
        <taxon>Bacteria</taxon>
        <taxon>Pseudomonadati</taxon>
        <taxon>Pseudomonadota</taxon>
        <taxon>Gammaproteobacteria</taxon>
        <taxon>Thiotrichales</taxon>
        <taxon>Piscirickettsiaceae</taxon>
        <taxon>Piscirickettsia</taxon>
    </lineage>
</organism>
<accession>A0A7H0Z8Y6</accession>
<reference evidence="2 3" key="1">
    <citation type="journal article" date="2014" name="Genome Announc.">
        <title>Comparative Genome Analysis of Two Isolates of the Fish Pathogen Piscirickettsia salmonis from Different Hosts Reveals Major Differences in Virulence-Associated Secretion Systems.</title>
        <authorList>
            <person name="Bohle H."/>
            <person name="Henriquez P."/>
            <person name="Grothusen H."/>
            <person name="Navas E."/>
            <person name="Sandoval A."/>
            <person name="Bustamante F."/>
            <person name="Bustos P."/>
            <person name="Mancilla M."/>
        </authorList>
    </citation>
    <scope>NUCLEOTIDE SEQUENCE [LARGE SCALE GENOMIC DNA]</scope>
    <source>
        <strain evidence="3">B1-32597</strain>
    </source>
</reference>
<dbReference type="PROSITE" id="PS50076">
    <property type="entry name" value="DNAJ_2"/>
    <property type="match status" value="1"/>
</dbReference>
<name>A0A7H0Z8Y6_PISSA</name>
<keyword evidence="2" id="KW-0614">Plasmid</keyword>
<dbReference type="Proteomes" id="UP000029558">
    <property type="component" value="Plasmid pPSB1-1"/>
</dbReference>
<dbReference type="SMART" id="SM00271">
    <property type="entry name" value="DnaJ"/>
    <property type="match status" value="1"/>
</dbReference>
<dbReference type="InterPro" id="IPR036869">
    <property type="entry name" value="J_dom_sf"/>
</dbReference>
<dbReference type="EMBL" id="CP012509">
    <property type="protein sequence ID" value="ALB24397.1"/>
    <property type="molecule type" value="Genomic_DNA"/>
</dbReference>
<dbReference type="Pfam" id="PF00226">
    <property type="entry name" value="DnaJ"/>
    <property type="match status" value="1"/>
</dbReference>
<gene>
    <name evidence="2" type="primary">dnaJ</name>
    <name evidence="2" type="ORF">KU39_1p56</name>
</gene>
<sequence length="187" mass="22092">MEKFTIKQALKVFGLSEGKHTAKEIKLIYRRLSMRYHPDREEGNAELMKAINQAWNVLSEIGDINASDYFSDNDNTDFYSDDTIINQLKKAIEALNNLVNPDLELCGVWLYLHSDLRGENYKKTRELMKVAGWRWSTKKSVWYYNPEPQKVKRTKHRRGWELDKIRGTYGSNKYHDQAKKSRYINPL</sequence>
<evidence type="ECO:0000313" key="3">
    <source>
        <dbReference type="Proteomes" id="UP000029558"/>
    </source>
</evidence>
<dbReference type="CDD" id="cd06257">
    <property type="entry name" value="DnaJ"/>
    <property type="match status" value="1"/>
</dbReference>
<dbReference type="InterPro" id="IPR001623">
    <property type="entry name" value="DnaJ_domain"/>
</dbReference>